<keyword evidence="2" id="KW-1185">Reference proteome</keyword>
<dbReference type="Proteomes" id="UP001329430">
    <property type="component" value="Chromosome 1"/>
</dbReference>
<protein>
    <submittedName>
        <fullName evidence="1">Uncharacterized protein</fullName>
    </submittedName>
</protein>
<evidence type="ECO:0000313" key="2">
    <source>
        <dbReference type="Proteomes" id="UP001329430"/>
    </source>
</evidence>
<dbReference type="EMBL" id="JAVRBK010000001">
    <property type="protein sequence ID" value="KAK5650824.1"/>
    <property type="molecule type" value="Genomic_DNA"/>
</dbReference>
<proteinExistence type="predicted"/>
<sequence length="126" mass="14057">MPKHLNSTAKKLVASLIDYFEKERDNGGPLLPLQAVRERVAQALNVSSSTVSAISNAVKNNELLNSPSKHRPHPKSVTDITHLNVDSIRNAIYEMYEKSKYATTSFHVAELELNNCRNTCYVSIDS</sequence>
<name>A0AAN7W0L3_9COLE</name>
<organism evidence="1 2">
    <name type="scientific">Pyrocoelia pectoralis</name>
    <dbReference type="NCBI Taxonomy" id="417401"/>
    <lineage>
        <taxon>Eukaryota</taxon>
        <taxon>Metazoa</taxon>
        <taxon>Ecdysozoa</taxon>
        <taxon>Arthropoda</taxon>
        <taxon>Hexapoda</taxon>
        <taxon>Insecta</taxon>
        <taxon>Pterygota</taxon>
        <taxon>Neoptera</taxon>
        <taxon>Endopterygota</taxon>
        <taxon>Coleoptera</taxon>
        <taxon>Polyphaga</taxon>
        <taxon>Elateriformia</taxon>
        <taxon>Elateroidea</taxon>
        <taxon>Lampyridae</taxon>
        <taxon>Lampyrinae</taxon>
        <taxon>Pyrocoelia</taxon>
    </lineage>
</organism>
<comment type="caution">
    <text evidence="1">The sequence shown here is derived from an EMBL/GenBank/DDBJ whole genome shotgun (WGS) entry which is preliminary data.</text>
</comment>
<gene>
    <name evidence="1" type="ORF">RI129_001853</name>
</gene>
<reference evidence="1 2" key="1">
    <citation type="journal article" date="2024" name="Insects">
        <title>An Improved Chromosome-Level Genome Assembly of the Firefly Pyrocoelia pectoralis.</title>
        <authorList>
            <person name="Fu X."/>
            <person name="Meyer-Rochow V.B."/>
            <person name="Ballantyne L."/>
            <person name="Zhu X."/>
        </authorList>
    </citation>
    <scope>NUCLEOTIDE SEQUENCE [LARGE SCALE GENOMIC DNA]</scope>
    <source>
        <strain evidence="1">XCY_ONT2</strain>
    </source>
</reference>
<evidence type="ECO:0000313" key="1">
    <source>
        <dbReference type="EMBL" id="KAK5650824.1"/>
    </source>
</evidence>
<accession>A0AAN7W0L3</accession>
<dbReference type="AlphaFoldDB" id="A0AAN7W0L3"/>